<evidence type="ECO:0000256" key="1">
    <source>
        <dbReference type="SAM" id="SignalP"/>
    </source>
</evidence>
<keyword evidence="1" id="KW-0732">Signal</keyword>
<feature type="domain" description="Secretion system C-terminal sorting" evidence="2">
    <location>
        <begin position="735"/>
        <end position="805"/>
    </location>
</feature>
<dbReference type="STRING" id="1524460.IX84_11995"/>
<keyword evidence="4" id="KW-1185">Reference proteome</keyword>
<dbReference type="Pfam" id="PF18962">
    <property type="entry name" value="Por_Secre_tail"/>
    <property type="match status" value="1"/>
</dbReference>
<dbReference type="SUPFAM" id="SSF63446">
    <property type="entry name" value="Type I dockerin domain"/>
    <property type="match status" value="1"/>
</dbReference>
<accession>A0A098S9U3</accession>
<proteinExistence type="predicted"/>
<evidence type="ECO:0000313" key="4">
    <source>
        <dbReference type="Proteomes" id="UP000029736"/>
    </source>
</evidence>
<protein>
    <recommendedName>
        <fullName evidence="2">Secretion system C-terminal sorting domain-containing protein</fullName>
    </recommendedName>
</protein>
<evidence type="ECO:0000259" key="2">
    <source>
        <dbReference type="Pfam" id="PF18962"/>
    </source>
</evidence>
<dbReference type="Gene3D" id="1.10.1330.10">
    <property type="entry name" value="Dockerin domain"/>
    <property type="match status" value="1"/>
</dbReference>
<dbReference type="OrthoDB" id="862563at2"/>
<feature type="chain" id="PRO_5001940028" description="Secretion system C-terminal sorting domain-containing protein" evidence="1">
    <location>
        <begin position="21"/>
        <end position="807"/>
    </location>
</feature>
<feature type="signal peptide" evidence="1">
    <location>
        <begin position="1"/>
        <end position="20"/>
    </location>
</feature>
<evidence type="ECO:0000313" key="3">
    <source>
        <dbReference type="EMBL" id="KGE87847.1"/>
    </source>
</evidence>
<dbReference type="EMBL" id="JPOS01000029">
    <property type="protein sequence ID" value="KGE87847.1"/>
    <property type="molecule type" value="Genomic_DNA"/>
</dbReference>
<reference evidence="3 4" key="1">
    <citation type="journal article" date="2014" name="Int. J. Syst. Evol. Microbiol.">
        <title>Phaeodactylibacter xiamenensis gen. nov., sp. nov., a member of the family Saprospiraceae isolated from the marine alga Phaeodactylum tricornutum.</title>
        <authorList>
            <person name="Chen Z.Jr."/>
            <person name="Lei X."/>
            <person name="Lai Q."/>
            <person name="Li Y."/>
            <person name="Zhang B."/>
            <person name="Zhang J."/>
            <person name="Zhang H."/>
            <person name="Yang L."/>
            <person name="Zheng W."/>
            <person name="Tian Y."/>
            <person name="Yu Z."/>
            <person name="Xu H.Jr."/>
            <person name="Zheng T."/>
        </authorList>
    </citation>
    <scope>NUCLEOTIDE SEQUENCE [LARGE SCALE GENOMIC DNA]</scope>
    <source>
        <strain evidence="3 4">KD52</strain>
    </source>
</reference>
<name>A0A098S9U3_9BACT</name>
<sequence length="807" mass="89954">MMRIYSLFLLGLLLPAFLRAQCAPPEAEALLFGNEMQAMIKSGGDGFWGFKFYDAALFNQASPLESEALWLGGKTPDGQLRVAAQTFGRKNGQHGYHPGPLPQGEGPLDSAYCAQWDRLWSVRGMDIQAHIADFEDNGIIDEPIDAILQWPARGNPHFLEQFGFELPEDENGLAPFADLDEDGWYEPMEGDYPSVEATDAIPAQIIWTVFNDAQGQSSIVDTPPMNMEVQRTVWTLGCGGHPLDRTIFVDFKVINRSPTTLDSMHLAIFNSFKIGCSLIEYVGSSPDHHAFFTYDWQNTQPVECGQNEHPGFGENPPVLATVFLNHPMTSFTYHNLNKHSEKSRPKKSQHCFNYMTARWRDGTPLTAIGDGYWGTAPVTSFAFYGNPNNLSEWSMRSETIYNDYSNFKGVGSTWLGSLAPGEAKEVHTARLYVREPGLNHMENVNAMYGQLDALHEGYADRFATACEQQICETDCVWPGDTNKDGIANHYDLLPIAAWQGTTGPERSGFFWAPQLAAPWSGTQVSGQNLKHADANGDGTIDLQDARVCGLNLGKALSDYIPPAANYPSGPDLLIKGFGNAPPWSDVFNQNNQLANKINIDLREIPGLAALAFTLEFDTGYVKNISTLYLDEDFFPIRIEPDRTLFYRERIEEGAIDIAVAHPDESVPLSGEIIRIFLSLLPEEDLPGDQVEFRIKNPWGIMFDGTYILLGANTRTFFTEEQPISTDNEQIAPLHLFPNPTIGQLHVQFPGQQVEQLEVWNSTGQAVRRAQGPFHEQHTLDLSGLPAGLYTLRARMEMGIWVEKVVMR</sequence>
<dbReference type="Proteomes" id="UP000029736">
    <property type="component" value="Unassembled WGS sequence"/>
</dbReference>
<dbReference type="GO" id="GO:0000272">
    <property type="term" value="P:polysaccharide catabolic process"/>
    <property type="evidence" value="ECO:0007669"/>
    <property type="project" value="InterPro"/>
</dbReference>
<comment type="caution">
    <text evidence="3">The sequence shown here is derived from an EMBL/GenBank/DDBJ whole genome shotgun (WGS) entry which is preliminary data.</text>
</comment>
<dbReference type="InterPro" id="IPR026444">
    <property type="entry name" value="Secre_tail"/>
</dbReference>
<organism evidence="3 4">
    <name type="scientific">Phaeodactylibacter xiamenensis</name>
    <dbReference type="NCBI Taxonomy" id="1524460"/>
    <lineage>
        <taxon>Bacteria</taxon>
        <taxon>Pseudomonadati</taxon>
        <taxon>Bacteroidota</taxon>
        <taxon>Saprospiria</taxon>
        <taxon>Saprospirales</taxon>
        <taxon>Haliscomenobacteraceae</taxon>
        <taxon>Phaeodactylibacter</taxon>
    </lineage>
</organism>
<gene>
    <name evidence="3" type="ORF">IX84_11995</name>
</gene>
<dbReference type="NCBIfam" id="TIGR04183">
    <property type="entry name" value="Por_Secre_tail"/>
    <property type="match status" value="1"/>
</dbReference>
<dbReference type="InterPro" id="IPR036439">
    <property type="entry name" value="Dockerin_dom_sf"/>
</dbReference>
<dbReference type="RefSeq" id="WP_044220385.1">
    <property type="nucleotide sequence ID" value="NZ_JBKAGJ010000012.1"/>
</dbReference>
<dbReference type="AlphaFoldDB" id="A0A098S9U3"/>